<evidence type="ECO:0000313" key="1">
    <source>
        <dbReference type="EMBL" id="JAE10342.1"/>
    </source>
</evidence>
<proteinExistence type="predicted"/>
<reference evidence="1" key="2">
    <citation type="journal article" date="2015" name="Data Brief">
        <title>Shoot transcriptome of the giant reed, Arundo donax.</title>
        <authorList>
            <person name="Barrero R.A."/>
            <person name="Guerrero F.D."/>
            <person name="Moolhuijzen P."/>
            <person name="Goolsby J.A."/>
            <person name="Tidwell J."/>
            <person name="Bellgard S.E."/>
            <person name="Bellgard M.I."/>
        </authorList>
    </citation>
    <scope>NUCLEOTIDE SEQUENCE</scope>
    <source>
        <tissue evidence="1">Shoot tissue taken approximately 20 cm above the soil surface</tissue>
    </source>
</reference>
<reference evidence="1" key="1">
    <citation type="submission" date="2014-09" db="EMBL/GenBank/DDBJ databases">
        <authorList>
            <person name="Magalhaes I.L.F."/>
            <person name="Oliveira U."/>
            <person name="Santos F.R."/>
            <person name="Vidigal T.H.D.A."/>
            <person name="Brescovit A.D."/>
            <person name="Santos A.J."/>
        </authorList>
    </citation>
    <scope>NUCLEOTIDE SEQUENCE</scope>
    <source>
        <tissue evidence="1">Shoot tissue taken approximately 20 cm above the soil surface</tissue>
    </source>
</reference>
<dbReference type="EMBL" id="GBRH01187554">
    <property type="protein sequence ID" value="JAE10342.1"/>
    <property type="molecule type" value="Transcribed_RNA"/>
</dbReference>
<protein>
    <submittedName>
        <fullName evidence="1">Uncharacterized protein</fullName>
    </submittedName>
</protein>
<dbReference type="AlphaFoldDB" id="A0A0A9FDA3"/>
<organism evidence="1">
    <name type="scientific">Arundo donax</name>
    <name type="common">Giant reed</name>
    <name type="synonym">Donax arundinaceus</name>
    <dbReference type="NCBI Taxonomy" id="35708"/>
    <lineage>
        <taxon>Eukaryota</taxon>
        <taxon>Viridiplantae</taxon>
        <taxon>Streptophyta</taxon>
        <taxon>Embryophyta</taxon>
        <taxon>Tracheophyta</taxon>
        <taxon>Spermatophyta</taxon>
        <taxon>Magnoliopsida</taxon>
        <taxon>Liliopsida</taxon>
        <taxon>Poales</taxon>
        <taxon>Poaceae</taxon>
        <taxon>PACMAD clade</taxon>
        <taxon>Arundinoideae</taxon>
        <taxon>Arundineae</taxon>
        <taxon>Arundo</taxon>
    </lineage>
</organism>
<name>A0A0A9FDA3_ARUDO</name>
<accession>A0A0A9FDA3</accession>
<sequence length="29" mass="3509">MHFSICCSLKQDCKFPLQFIADDYTFIFF</sequence>